<dbReference type="InterPro" id="IPR006439">
    <property type="entry name" value="HAD-SF_hydro_IA"/>
</dbReference>
<dbReference type="Gene3D" id="1.10.150.240">
    <property type="entry name" value="Putative phosphatase, domain 2"/>
    <property type="match status" value="1"/>
</dbReference>
<organism evidence="1 2">
    <name type="scientific">Hesseltinella vesiculosa</name>
    <dbReference type="NCBI Taxonomy" id="101127"/>
    <lineage>
        <taxon>Eukaryota</taxon>
        <taxon>Fungi</taxon>
        <taxon>Fungi incertae sedis</taxon>
        <taxon>Mucoromycota</taxon>
        <taxon>Mucoromycotina</taxon>
        <taxon>Mucoromycetes</taxon>
        <taxon>Mucorales</taxon>
        <taxon>Cunninghamellaceae</taxon>
        <taxon>Hesseltinella</taxon>
    </lineage>
</organism>
<dbReference type="SFLD" id="SFLDS00003">
    <property type="entry name" value="Haloacid_Dehalogenase"/>
    <property type="match status" value="1"/>
</dbReference>
<dbReference type="STRING" id="101127.A0A1X2G714"/>
<dbReference type="CDD" id="cd02603">
    <property type="entry name" value="HAD_sEH-N_like"/>
    <property type="match status" value="1"/>
</dbReference>
<dbReference type="OrthoDB" id="1694274at2759"/>
<dbReference type="AlphaFoldDB" id="A0A1X2G714"/>
<dbReference type="PANTHER" id="PTHR47829">
    <property type="entry name" value="HYDROLASE, PUTATIVE (AFU_ORTHOLOGUE AFUA_1G12880)-RELATED"/>
    <property type="match status" value="1"/>
</dbReference>
<dbReference type="NCBIfam" id="TIGR01509">
    <property type="entry name" value="HAD-SF-IA-v3"/>
    <property type="match status" value="1"/>
</dbReference>
<reference evidence="1 2" key="1">
    <citation type="submission" date="2016-07" db="EMBL/GenBank/DDBJ databases">
        <title>Pervasive Adenine N6-methylation of Active Genes in Fungi.</title>
        <authorList>
            <consortium name="DOE Joint Genome Institute"/>
            <person name="Mondo S.J."/>
            <person name="Dannebaum R.O."/>
            <person name="Kuo R.C."/>
            <person name="Labutti K."/>
            <person name="Haridas S."/>
            <person name="Kuo A."/>
            <person name="Salamov A."/>
            <person name="Ahrendt S.R."/>
            <person name="Lipzen A."/>
            <person name="Sullivan W."/>
            <person name="Andreopoulos W.B."/>
            <person name="Clum A."/>
            <person name="Lindquist E."/>
            <person name="Daum C."/>
            <person name="Ramamoorthy G.K."/>
            <person name="Gryganskyi A."/>
            <person name="Culley D."/>
            <person name="Magnuson J.K."/>
            <person name="James T.Y."/>
            <person name="O'Malley M.A."/>
            <person name="Stajich J.E."/>
            <person name="Spatafora J.W."/>
            <person name="Visel A."/>
            <person name="Grigoriev I.V."/>
        </authorList>
    </citation>
    <scope>NUCLEOTIDE SEQUENCE [LARGE SCALE GENOMIC DNA]</scope>
    <source>
        <strain evidence="1 2">NRRL 3301</strain>
    </source>
</reference>
<dbReference type="SUPFAM" id="SSF56784">
    <property type="entry name" value="HAD-like"/>
    <property type="match status" value="1"/>
</dbReference>
<dbReference type="EMBL" id="MCGT01000036">
    <property type="protein sequence ID" value="ORX46762.1"/>
    <property type="molecule type" value="Genomic_DNA"/>
</dbReference>
<dbReference type="SFLD" id="SFLDG01129">
    <property type="entry name" value="C1.5:_HAD__Beta-PGM__Phosphata"/>
    <property type="match status" value="1"/>
</dbReference>
<dbReference type="Proteomes" id="UP000242146">
    <property type="component" value="Unassembled WGS sequence"/>
</dbReference>
<dbReference type="GO" id="GO:0016791">
    <property type="term" value="F:phosphatase activity"/>
    <property type="evidence" value="ECO:0007669"/>
    <property type="project" value="UniProtKB-ARBA"/>
</dbReference>
<dbReference type="InterPro" id="IPR052898">
    <property type="entry name" value="ACAD10-like"/>
</dbReference>
<dbReference type="InterPro" id="IPR023214">
    <property type="entry name" value="HAD_sf"/>
</dbReference>
<evidence type="ECO:0000313" key="1">
    <source>
        <dbReference type="EMBL" id="ORX46762.1"/>
    </source>
</evidence>
<dbReference type="PRINTS" id="PR00413">
    <property type="entry name" value="HADHALOGNASE"/>
</dbReference>
<dbReference type="Gene3D" id="3.40.50.1000">
    <property type="entry name" value="HAD superfamily/HAD-like"/>
    <property type="match status" value="1"/>
</dbReference>
<gene>
    <name evidence="1" type="ORF">DM01DRAFT_1368468</name>
</gene>
<protein>
    <submittedName>
        <fullName evidence="1">HAD-like protein</fullName>
    </submittedName>
</protein>
<name>A0A1X2G714_9FUNG</name>
<dbReference type="InterPro" id="IPR036412">
    <property type="entry name" value="HAD-like_sf"/>
</dbReference>
<dbReference type="PANTHER" id="PTHR47829:SF1">
    <property type="entry name" value="HAD FAMILY PHOSPHATASE"/>
    <property type="match status" value="1"/>
</dbReference>
<keyword evidence="2" id="KW-1185">Reference proteome</keyword>
<accession>A0A1X2G714</accession>
<comment type="caution">
    <text evidence="1">The sequence shown here is derived from an EMBL/GenBank/DDBJ whole genome shotgun (WGS) entry which is preliminary data.</text>
</comment>
<proteinExistence type="predicted"/>
<dbReference type="Pfam" id="PF00702">
    <property type="entry name" value="Hydrolase"/>
    <property type="match status" value="1"/>
</dbReference>
<evidence type="ECO:0000313" key="2">
    <source>
        <dbReference type="Proteomes" id="UP000242146"/>
    </source>
</evidence>
<dbReference type="InterPro" id="IPR023198">
    <property type="entry name" value="PGP-like_dom2"/>
</dbReference>
<sequence>MVIKAVIFDMGGVCVGSPMTGIHKYELAHNLPRNYINVAIVHQGEQGAFQQLERGELTLRVFYKKFGEQLSDPKNKHAYQAYLKKSGKPPMEHIPDIHVDGEELFVAMMKEAQQEDPVVVGAIKQLRASGRFIVAALTNNYNIPEEDKDAMEKLGGGSSTLPSLFDHYIESRVVGLRKPDPRIYELACKTIGIAPTEAVFLDDIGMNLRAANKLGMQTIQVQIGKSKDAIKQLGQLVNMDLLNESRL</sequence>